<feature type="transmembrane region" description="Helical" evidence="1">
    <location>
        <begin position="136"/>
        <end position="153"/>
    </location>
</feature>
<evidence type="ECO:0000256" key="1">
    <source>
        <dbReference type="SAM" id="Phobius"/>
    </source>
</evidence>
<feature type="transmembrane region" description="Helical" evidence="1">
    <location>
        <begin position="95"/>
        <end position="116"/>
    </location>
</feature>
<name>A0ABT2ZDH4_9RHOB</name>
<evidence type="ECO:0000313" key="3">
    <source>
        <dbReference type="EMBL" id="MCV2869156.1"/>
    </source>
</evidence>
<proteinExistence type="predicted"/>
<dbReference type="InterPro" id="IPR003675">
    <property type="entry name" value="Rce1/LyrA-like_dom"/>
</dbReference>
<dbReference type="PANTHER" id="PTHR35797:SF1">
    <property type="entry name" value="PROTEASE"/>
    <property type="match status" value="1"/>
</dbReference>
<evidence type="ECO:0000259" key="2">
    <source>
        <dbReference type="Pfam" id="PF02517"/>
    </source>
</evidence>
<gene>
    <name evidence="3" type="ORF">OEW28_11010</name>
</gene>
<accession>A0ABT2ZDH4</accession>
<feature type="transmembrane region" description="Helical" evidence="1">
    <location>
        <begin position="173"/>
        <end position="192"/>
    </location>
</feature>
<keyword evidence="3" id="KW-0645">Protease</keyword>
<feature type="transmembrane region" description="Helical" evidence="1">
    <location>
        <begin position="261"/>
        <end position="280"/>
    </location>
</feature>
<feature type="transmembrane region" description="Helical" evidence="1">
    <location>
        <begin position="56"/>
        <end position="75"/>
    </location>
</feature>
<dbReference type="InterPro" id="IPR042150">
    <property type="entry name" value="MmRce1-like"/>
</dbReference>
<protein>
    <submittedName>
        <fullName evidence="3">CPBP family intramembrane metalloprotease</fullName>
    </submittedName>
</protein>
<dbReference type="Pfam" id="PF02517">
    <property type="entry name" value="Rce1-like"/>
    <property type="match status" value="1"/>
</dbReference>
<feature type="transmembrane region" description="Helical" evidence="1">
    <location>
        <begin position="204"/>
        <end position="223"/>
    </location>
</feature>
<keyword evidence="3" id="KW-0482">Metalloprotease</keyword>
<dbReference type="EMBL" id="JAOWKY010000002">
    <property type="protein sequence ID" value="MCV2869156.1"/>
    <property type="molecule type" value="Genomic_DNA"/>
</dbReference>
<keyword evidence="3" id="KW-0378">Hydrolase</keyword>
<reference evidence="3 4" key="1">
    <citation type="submission" date="2022-10" db="EMBL/GenBank/DDBJ databases">
        <title>Defluviimonas sp. nov., isolated from ocean surface water.</title>
        <authorList>
            <person name="He W."/>
            <person name="Wang L."/>
            <person name="Zhang D.-F."/>
        </authorList>
    </citation>
    <scope>NUCLEOTIDE SEQUENCE [LARGE SCALE GENOMIC DNA]</scope>
    <source>
        <strain evidence="3 4">WL0002</strain>
    </source>
</reference>
<dbReference type="PANTHER" id="PTHR35797">
    <property type="entry name" value="PROTEASE-RELATED"/>
    <property type="match status" value="1"/>
</dbReference>
<evidence type="ECO:0000313" key="4">
    <source>
        <dbReference type="Proteomes" id="UP001652542"/>
    </source>
</evidence>
<keyword evidence="4" id="KW-1185">Reference proteome</keyword>
<dbReference type="Proteomes" id="UP001652542">
    <property type="component" value="Unassembled WGS sequence"/>
</dbReference>
<keyword evidence="1" id="KW-0472">Membrane</keyword>
<organism evidence="3 4">
    <name type="scientific">Albidovulum marisflavi</name>
    <dbReference type="NCBI Taxonomy" id="2984159"/>
    <lineage>
        <taxon>Bacteria</taxon>
        <taxon>Pseudomonadati</taxon>
        <taxon>Pseudomonadota</taxon>
        <taxon>Alphaproteobacteria</taxon>
        <taxon>Rhodobacterales</taxon>
        <taxon>Paracoccaceae</taxon>
        <taxon>Albidovulum</taxon>
    </lineage>
</organism>
<feature type="domain" description="CAAX prenyl protease 2/Lysostaphin resistance protein A-like" evidence="2">
    <location>
        <begin position="140"/>
        <end position="242"/>
    </location>
</feature>
<sequence>MSVPDPGMSKLRSPEAPLPGRGVFSGPLGQAAVFYILAFTLALGIALAAPRFGEAVALLTMFTPLAAVLILRLVLVRDGWSPAAWADAGLHRLGLAMWPMAVAFPVALLLPGYIIVWLMPDSGPVLPQWSDLPRDLFRLCVTILVGACLGALGEEIGWRGYLFPRLMHLGPGRAMLLTGALHGIWHLPLMLLTPFYHSAGAPWIVVPLFLGVMTLAGTFYGHLRLASASIWPVALAHRTVNSLWDRLDTATVAEPEWMLEYVAGETGVTVLILLLAYNLVFWRRRARAVNGTLTPP</sequence>
<feature type="transmembrane region" description="Helical" evidence="1">
    <location>
        <begin position="28"/>
        <end position="49"/>
    </location>
</feature>
<comment type="caution">
    <text evidence="3">The sequence shown here is derived from an EMBL/GenBank/DDBJ whole genome shotgun (WGS) entry which is preliminary data.</text>
</comment>
<dbReference type="GO" id="GO:0008237">
    <property type="term" value="F:metallopeptidase activity"/>
    <property type="evidence" value="ECO:0007669"/>
    <property type="project" value="UniProtKB-KW"/>
</dbReference>
<keyword evidence="1" id="KW-0812">Transmembrane</keyword>
<dbReference type="RefSeq" id="WP_263734807.1">
    <property type="nucleotide sequence ID" value="NZ_JAOWKY010000002.1"/>
</dbReference>
<keyword evidence="1" id="KW-1133">Transmembrane helix</keyword>